<reference evidence="3" key="1">
    <citation type="journal article" date="2019" name="Int. J. Syst. Evol. Microbiol.">
        <title>The Global Catalogue of Microorganisms (GCM) 10K type strain sequencing project: providing services to taxonomists for standard genome sequencing and annotation.</title>
        <authorList>
            <consortium name="The Broad Institute Genomics Platform"/>
            <consortium name="The Broad Institute Genome Sequencing Center for Infectious Disease"/>
            <person name="Wu L."/>
            <person name="Ma J."/>
        </authorList>
    </citation>
    <scope>NUCLEOTIDE SEQUENCE [LARGE SCALE GENOMIC DNA]</scope>
    <source>
        <strain evidence="3">JCM 16034</strain>
    </source>
</reference>
<sequence>MARDDAQPGVAYGAGLVSLTVLAEGPFTGRPAALASVRVPLERVRSGPIGARLDVRVRRPGRDEAQPIPLSLDGGLWGIDDVPPPEDTEQLLADGRFLAQHVYAVASDTLQIFERTMGRRLGWAGGHRLRIDAYDPVDFRDSGYDPQRQAVRFGHRSDPRSSRHVPMALYRDLVAHEVTHAILDGYRPRWADANALLDGFALHEAMADLVAMLSVFSSETRVEQMLQEAGMQGRGTREADEKILRSGLFGLADGLFTRSAVRRPLDREVPFEWTLLPEPHARGEIVVQAVLNTVVELWKQRLDCPGGRSSRFQIAQSGARVGRQVLGMVLRSLAYLPPVDPTWTDLLRGILASDLVMMPYDTPPCGRPTGPDGARPKGYREVLRDMFWNIDLSTDPDARLDGLDDLEGLQYPVRLSALASDPEELNRFVWANPRLMRAMDLDEETSIRIDRVRPTVRVGPDGFVVSEICASFVQDVRLSRREARDRLGLRTEGEVVAVRGGAVLRFDEGGRLCFAALKPVMNGERQQARAATARAEREAAAGARASYHQEGEREDLPA</sequence>
<proteinExistence type="predicted"/>
<comment type="caution">
    <text evidence="2">The sequence shown here is derived from an EMBL/GenBank/DDBJ whole genome shotgun (WGS) entry which is preliminary data.</text>
</comment>
<protein>
    <submittedName>
        <fullName evidence="2">Uncharacterized protein</fullName>
    </submittedName>
</protein>
<keyword evidence="3" id="KW-1185">Reference proteome</keyword>
<dbReference type="Proteomes" id="UP001500432">
    <property type="component" value="Unassembled WGS sequence"/>
</dbReference>
<evidence type="ECO:0000313" key="2">
    <source>
        <dbReference type="EMBL" id="GAA2198189.1"/>
    </source>
</evidence>
<dbReference type="SUPFAM" id="SSF55486">
    <property type="entry name" value="Metalloproteases ('zincins'), catalytic domain"/>
    <property type="match status" value="1"/>
</dbReference>
<organism evidence="2 3">
    <name type="scientific">Sinomonas flava</name>
    <dbReference type="NCBI Taxonomy" id="496857"/>
    <lineage>
        <taxon>Bacteria</taxon>
        <taxon>Bacillati</taxon>
        <taxon>Actinomycetota</taxon>
        <taxon>Actinomycetes</taxon>
        <taxon>Micrococcales</taxon>
        <taxon>Micrococcaceae</taxon>
        <taxon>Sinomonas</taxon>
    </lineage>
</organism>
<evidence type="ECO:0000256" key="1">
    <source>
        <dbReference type="SAM" id="MobiDB-lite"/>
    </source>
</evidence>
<dbReference type="EMBL" id="BAAAQW010000003">
    <property type="protein sequence ID" value="GAA2198189.1"/>
    <property type="molecule type" value="Genomic_DNA"/>
</dbReference>
<feature type="compositionally biased region" description="Basic and acidic residues" evidence="1">
    <location>
        <begin position="547"/>
        <end position="558"/>
    </location>
</feature>
<evidence type="ECO:0000313" key="3">
    <source>
        <dbReference type="Proteomes" id="UP001500432"/>
    </source>
</evidence>
<gene>
    <name evidence="2" type="ORF">GCM10009849_09960</name>
</gene>
<feature type="region of interest" description="Disordered" evidence="1">
    <location>
        <begin position="526"/>
        <end position="558"/>
    </location>
</feature>
<accession>A0ABP5NF48</accession>
<name>A0ABP5NF48_9MICC</name>
<dbReference type="RefSeq" id="WP_344298569.1">
    <property type="nucleotide sequence ID" value="NZ_BAAAQW010000003.1"/>
</dbReference>